<evidence type="ECO:0000256" key="1">
    <source>
        <dbReference type="SAM" id="SignalP"/>
    </source>
</evidence>
<evidence type="ECO:0000313" key="3">
    <source>
        <dbReference type="EMBL" id="CUU82870.1"/>
    </source>
</evidence>
<dbReference type="Proteomes" id="UP000052257">
    <property type="component" value="Unassembled WGS sequence"/>
</dbReference>
<protein>
    <submittedName>
        <fullName evidence="3">Periplasmic protein</fullName>
    </submittedName>
</protein>
<evidence type="ECO:0000313" key="5">
    <source>
        <dbReference type="Proteomes" id="UP000052257"/>
    </source>
</evidence>
<dbReference type="EMBL" id="FAUW01000003">
    <property type="protein sequence ID" value="CUU80980.1"/>
    <property type="molecule type" value="Genomic_DNA"/>
</dbReference>
<dbReference type="GeneID" id="29474696"/>
<dbReference type="EMBL" id="FAVB01000003">
    <property type="protein sequence ID" value="CUU82870.1"/>
    <property type="molecule type" value="Genomic_DNA"/>
</dbReference>
<keyword evidence="4" id="KW-1185">Reference proteome</keyword>
<proteinExistence type="predicted"/>
<comment type="caution">
    <text evidence="3">The sequence shown here is derived from an EMBL/GenBank/DDBJ whole genome shotgun (WGS) entry which is preliminary data.</text>
</comment>
<accession>A0A9W5EY39</accession>
<dbReference type="Proteomes" id="UP000052237">
    <property type="component" value="Unassembled WGS sequence"/>
</dbReference>
<gene>
    <name evidence="3" type="ORF">ERS686654_01353</name>
    <name evidence="2" type="ORF">ERS739220_01174</name>
</gene>
<keyword evidence="1" id="KW-0732">Signal</keyword>
<accession>A0A0S4RXJ4</accession>
<feature type="signal peptide" evidence="1">
    <location>
        <begin position="1"/>
        <end position="16"/>
    </location>
</feature>
<feature type="chain" id="PRO_5014239487" evidence="1">
    <location>
        <begin position="17"/>
        <end position="270"/>
    </location>
</feature>
<dbReference type="AlphaFoldDB" id="A0A0S4RXJ4"/>
<evidence type="ECO:0000313" key="2">
    <source>
        <dbReference type="EMBL" id="CUU80980.1"/>
    </source>
</evidence>
<sequence>MVRVLLFFLVSSLCFSANLDLNLKNLLGDKVYEQNSGKLRTLFSNEAMFLDENSNPNYDKITNLLRTNSILSLNYSSPAYMDLTFKSTSSTILFLKVITQSLNNLGYNYFLTKNFSTQNSQISWLVTINTQFILNPGNLYKELKQNNVYIKGIHKTGTFSYTYDIDMSRAILKTLPYESDTTVELSKPLEPYFLNINGKKNIEIMANPADNWISLVKIYDRNLKLISQIKSDIKEKSLNIEFPDDAFYILIDDAFSLENIKRGLKIYIKS</sequence>
<dbReference type="RefSeq" id="WP_034962466.1">
    <property type="nucleotide sequence ID" value="NZ_CBCRTP010000001.1"/>
</dbReference>
<name>A0A0S4RXJ4_CAMHY</name>
<evidence type="ECO:0000313" key="4">
    <source>
        <dbReference type="Proteomes" id="UP000052237"/>
    </source>
</evidence>
<organism evidence="3 4">
    <name type="scientific">Campylobacter hyointestinalis subsp. hyointestinalis</name>
    <dbReference type="NCBI Taxonomy" id="91352"/>
    <lineage>
        <taxon>Bacteria</taxon>
        <taxon>Pseudomonadati</taxon>
        <taxon>Campylobacterota</taxon>
        <taxon>Epsilonproteobacteria</taxon>
        <taxon>Campylobacterales</taxon>
        <taxon>Campylobacteraceae</taxon>
        <taxon>Campylobacter</taxon>
    </lineage>
</organism>
<reference evidence="4 5" key="1">
    <citation type="submission" date="2015-11" db="EMBL/GenBank/DDBJ databases">
        <authorList>
            <consortium name="Pathogen Informatics"/>
        </authorList>
    </citation>
    <scope>NUCLEOTIDE SEQUENCE [LARGE SCALE GENOMIC DNA]</scope>
    <source>
        <strain evidence="3 4">006A-0059</strain>
        <strain evidence="2 5">006A-0191</strain>
    </source>
</reference>